<dbReference type="OrthoDB" id="4790878at2759"/>
<dbReference type="Proteomes" id="UP000799423">
    <property type="component" value="Unassembled WGS sequence"/>
</dbReference>
<organism evidence="1 2">
    <name type="scientific">Plenodomus tracheiphilus IPT5</name>
    <dbReference type="NCBI Taxonomy" id="1408161"/>
    <lineage>
        <taxon>Eukaryota</taxon>
        <taxon>Fungi</taxon>
        <taxon>Dikarya</taxon>
        <taxon>Ascomycota</taxon>
        <taxon>Pezizomycotina</taxon>
        <taxon>Dothideomycetes</taxon>
        <taxon>Pleosporomycetidae</taxon>
        <taxon>Pleosporales</taxon>
        <taxon>Pleosporineae</taxon>
        <taxon>Leptosphaeriaceae</taxon>
        <taxon>Plenodomus</taxon>
    </lineage>
</organism>
<keyword evidence="2" id="KW-1185">Reference proteome</keyword>
<accession>A0A6A7BED5</accession>
<dbReference type="AlphaFoldDB" id="A0A6A7BED5"/>
<dbReference type="EMBL" id="MU006294">
    <property type="protein sequence ID" value="KAF2853856.1"/>
    <property type="molecule type" value="Genomic_DNA"/>
</dbReference>
<evidence type="ECO:0000313" key="2">
    <source>
        <dbReference type="Proteomes" id="UP000799423"/>
    </source>
</evidence>
<proteinExistence type="predicted"/>
<protein>
    <submittedName>
        <fullName evidence="1">Uncharacterized protein</fullName>
    </submittedName>
</protein>
<evidence type="ECO:0000313" key="1">
    <source>
        <dbReference type="EMBL" id="KAF2853856.1"/>
    </source>
</evidence>
<gene>
    <name evidence="1" type="ORF">T440DRAFT_389716</name>
</gene>
<name>A0A6A7BED5_9PLEO</name>
<reference evidence="1" key="1">
    <citation type="submission" date="2020-01" db="EMBL/GenBank/DDBJ databases">
        <authorList>
            <consortium name="DOE Joint Genome Institute"/>
            <person name="Haridas S."/>
            <person name="Albert R."/>
            <person name="Binder M."/>
            <person name="Bloem J."/>
            <person name="Labutti K."/>
            <person name="Salamov A."/>
            <person name="Andreopoulos B."/>
            <person name="Baker S.E."/>
            <person name="Barry K."/>
            <person name="Bills G."/>
            <person name="Bluhm B.H."/>
            <person name="Cannon C."/>
            <person name="Castanera R."/>
            <person name="Culley D.E."/>
            <person name="Daum C."/>
            <person name="Ezra D."/>
            <person name="Gonzalez J.B."/>
            <person name="Henrissat B."/>
            <person name="Kuo A."/>
            <person name="Liang C."/>
            <person name="Lipzen A."/>
            <person name="Lutzoni F."/>
            <person name="Magnuson J."/>
            <person name="Mondo S."/>
            <person name="Nolan M."/>
            <person name="Ohm R."/>
            <person name="Pangilinan J."/>
            <person name="Park H.-J."/>
            <person name="Ramirez L."/>
            <person name="Alfaro M."/>
            <person name="Sun H."/>
            <person name="Tritt A."/>
            <person name="Yoshinaga Y."/>
            <person name="Zwiers L.-H."/>
            <person name="Turgeon B.G."/>
            <person name="Goodwin S.B."/>
            <person name="Spatafora J.W."/>
            <person name="Crous P.W."/>
            <person name="Grigoriev I.V."/>
        </authorList>
    </citation>
    <scope>NUCLEOTIDE SEQUENCE</scope>
    <source>
        <strain evidence="1">IPT5</strain>
    </source>
</reference>
<sequence>MSSATNDSTRPYVLLLALPRDIRDIITKHTLRQNNGLQVQVSPNATGSPTMHIFAKSIEDSNSTTPNNPLSLVCKQFHTETRNMIFASNPFVEIVCMGSAMPNNHGYTAFLRHISTAARQQLRRVTVTGNTTLSRPPMMFTRLSSLASTYQTLCTANPHIVVTLRIPAMRQVNITTWFDAAISLHRTLRGDSPLSRLLEASAVPLTQAWRILFERIFGVEDDVVLGNLRFEFTVERFPGKEIAVELEGYRRMGLVKSPVEMFELKRAVRRLFDEGI</sequence>